<protein>
    <submittedName>
        <fullName evidence="1">Uncharacterized protein</fullName>
    </submittedName>
</protein>
<gene>
    <name evidence="1" type="ORF">PAXRUDRAFT_194797</name>
</gene>
<name>A0A0D0DB62_9AGAM</name>
<dbReference type="HOGENOM" id="CLU_1971240_0_0_1"/>
<dbReference type="InParanoid" id="A0A0D0DB62"/>
<proteinExistence type="predicted"/>
<sequence>MKGGNYTWPRNQTTIEASKYDRDSLGLTTCLYSVSFRAANEQIFRPAMGTVEFYFSRALLDLPLLKLQLQHQARDRHYGRTSEPSRVRFLCIEPSTSRFEGRRRSTKYLIYHPRCPNLLLTPPPHSL</sequence>
<dbReference type="EMBL" id="KN825823">
    <property type="protein sequence ID" value="KIK81301.1"/>
    <property type="molecule type" value="Genomic_DNA"/>
</dbReference>
<dbReference type="AlphaFoldDB" id="A0A0D0DB62"/>
<reference evidence="1 2" key="1">
    <citation type="submission" date="2014-04" db="EMBL/GenBank/DDBJ databases">
        <authorList>
            <consortium name="DOE Joint Genome Institute"/>
            <person name="Kuo A."/>
            <person name="Kohler A."/>
            <person name="Jargeat P."/>
            <person name="Nagy L.G."/>
            <person name="Floudas D."/>
            <person name="Copeland A."/>
            <person name="Barry K.W."/>
            <person name="Cichocki N."/>
            <person name="Veneault-Fourrey C."/>
            <person name="LaButti K."/>
            <person name="Lindquist E.A."/>
            <person name="Lipzen A."/>
            <person name="Lundell T."/>
            <person name="Morin E."/>
            <person name="Murat C."/>
            <person name="Sun H."/>
            <person name="Tunlid A."/>
            <person name="Henrissat B."/>
            <person name="Grigoriev I.V."/>
            <person name="Hibbett D.S."/>
            <person name="Martin F."/>
            <person name="Nordberg H.P."/>
            <person name="Cantor M.N."/>
            <person name="Hua S.X."/>
        </authorList>
    </citation>
    <scope>NUCLEOTIDE SEQUENCE [LARGE SCALE GENOMIC DNA]</scope>
    <source>
        <strain evidence="1 2">Ve08.2h10</strain>
    </source>
</reference>
<dbReference type="Proteomes" id="UP000054538">
    <property type="component" value="Unassembled WGS sequence"/>
</dbReference>
<evidence type="ECO:0000313" key="1">
    <source>
        <dbReference type="EMBL" id="KIK81301.1"/>
    </source>
</evidence>
<organism evidence="1 2">
    <name type="scientific">Paxillus rubicundulus Ve08.2h10</name>
    <dbReference type="NCBI Taxonomy" id="930991"/>
    <lineage>
        <taxon>Eukaryota</taxon>
        <taxon>Fungi</taxon>
        <taxon>Dikarya</taxon>
        <taxon>Basidiomycota</taxon>
        <taxon>Agaricomycotina</taxon>
        <taxon>Agaricomycetes</taxon>
        <taxon>Agaricomycetidae</taxon>
        <taxon>Boletales</taxon>
        <taxon>Paxilineae</taxon>
        <taxon>Paxillaceae</taxon>
        <taxon>Paxillus</taxon>
    </lineage>
</organism>
<evidence type="ECO:0000313" key="2">
    <source>
        <dbReference type="Proteomes" id="UP000054538"/>
    </source>
</evidence>
<reference evidence="2" key="2">
    <citation type="submission" date="2015-01" db="EMBL/GenBank/DDBJ databases">
        <title>Evolutionary Origins and Diversification of the Mycorrhizal Mutualists.</title>
        <authorList>
            <consortium name="DOE Joint Genome Institute"/>
            <consortium name="Mycorrhizal Genomics Consortium"/>
            <person name="Kohler A."/>
            <person name="Kuo A."/>
            <person name="Nagy L.G."/>
            <person name="Floudas D."/>
            <person name="Copeland A."/>
            <person name="Barry K.W."/>
            <person name="Cichocki N."/>
            <person name="Veneault-Fourrey C."/>
            <person name="LaButti K."/>
            <person name="Lindquist E.A."/>
            <person name="Lipzen A."/>
            <person name="Lundell T."/>
            <person name="Morin E."/>
            <person name="Murat C."/>
            <person name="Riley R."/>
            <person name="Ohm R."/>
            <person name="Sun H."/>
            <person name="Tunlid A."/>
            <person name="Henrissat B."/>
            <person name="Grigoriev I.V."/>
            <person name="Hibbett D.S."/>
            <person name="Martin F."/>
        </authorList>
    </citation>
    <scope>NUCLEOTIDE SEQUENCE [LARGE SCALE GENOMIC DNA]</scope>
    <source>
        <strain evidence="2">Ve08.2h10</strain>
    </source>
</reference>
<accession>A0A0D0DB62</accession>
<keyword evidence="2" id="KW-1185">Reference proteome</keyword>